<accession>A0A7K3LPP0</accession>
<evidence type="ECO:0000313" key="2">
    <source>
        <dbReference type="Proteomes" id="UP000466307"/>
    </source>
</evidence>
<keyword evidence="2" id="KW-1185">Reference proteome</keyword>
<protein>
    <submittedName>
        <fullName evidence="1">Uncharacterized protein</fullName>
    </submittedName>
</protein>
<dbReference type="AlphaFoldDB" id="A0A7K3LPP0"/>
<reference evidence="1 2" key="1">
    <citation type="submission" date="2020-01" db="EMBL/GenBank/DDBJ databases">
        <title>Investigation of new actinobacteria for the biodesulphurisation of diesel fuel.</title>
        <authorList>
            <person name="Athi Narayanan S.M."/>
        </authorList>
    </citation>
    <scope>NUCLEOTIDE SEQUENCE [LARGE SCALE GENOMIC DNA]</scope>
    <source>
        <strain evidence="1 2">213E</strain>
    </source>
</reference>
<dbReference type="RefSeq" id="WP_059036565.1">
    <property type="nucleotide sequence ID" value="NZ_JAADZU010000032.1"/>
</dbReference>
<gene>
    <name evidence="1" type="ORF">GYA93_11555</name>
</gene>
<comment type="caution">
    <text evidence="1">The sequence shown here is derived from an EMBL/GenBank/DDBJ whole genome shotgun (WGS) entry which is preliminary data.</text>
</comment>
<dbReference type="Proteomes" id="UP000466307">
    <property type="component" value="Unassembled WGS sequence"/>
</dbReference>
<proteinExistence type="predicted"/>
<organism evidence="1 2">
    <name type="scientific">Gordonia desulfuricans</name>
    <dbReference type="NCBI Taxonomy" id="89051"/>
    <lineage>
        <taxon>Bacteria</taxon>
        <taxon>Bacillati</taxon>
        <taxon>Actinomycetota</taxon>
        <taxon>Actinomycetes</taxon>
        <taxon>Mycobacteriales</taxon>
        <taxon>Gordoniaceae</taxon>
        <taxon>Gordonia</taxon>
    </lineage>
</organism>
<dbReference type="Gene3D" id="1.20.140.10">
    <property type="entry name" value="Butyryl-CoA Dehydrogenase, subunit A, domain 3"/>
    <property type="match status" value="1"/>
</dbReference>
<dbReference type="EMBL" id="JAADZU010000032">
    <property type="protein sequence ID" value="NDK90212.1"/>
    <property type="molecule type" value="Genomic_DNA"/>
</dbReference>
<sequence length="158" mass="16374">MAMMICEERVASPDDGSRATGARGESVPFTPASTERLLALIRRLDGESDPVLRPHIARVVAAITALRAVSALTPGSWTHDLEPVAGSVGALVMTRAADAVADLAAAVLGDHAVIDFGDPDTIAWSEFILGVPVLHVVGCTDEFAHAAIAGRGLGLSQR</sequence>
<evidence type="ECO:0000313" key="1">
    <source>
        <dbReference type="EMBL" id="NDK90212.1"/>
    </source>
</evidence>
<name>A0A7K3LPP0_9ACTN</name>